<gene>
    <name evidence="2" type="ORF">ARALYDRAFT_679219</name>
</gene>
<sequence length="79" mass="9096">MVRKFSECCAAGALYTLINVLTYSAWMFSCFYRGKIRAQYNIRGWAGNAERQQTQGGVAMGACSSRPRWHDPIRFIFFM</sequence>
<name>D7KCK6_ARALL</name>
<evidence type="ECO:0000313" key="3">
    <source>
        <dbReference type="Proteomes" id="UP000008694"/>
    </source>
</evidence>
<evidence type="ECO:0000313" key="2">
    <source>
        <dbReference type="EMBL" id="EFH69094.1"/>
    </source>
</evidence>
<evidence type="ECO:0000256" key="1">
    <source>
        <dbReference type="SAM" id="Phobius"/>
    </source>
</evidence>
<dbReference type="EMBL" id="GL348713">
    <property type="protein sequence ID" value="EFH69094.1"/>
    <property type="molecule type" value="Genomic_DNA"/>
</dbReference>
<dbReference type="PROSITE" id="PS51257">
    <property type="entry name" value="PROKAR_LIPOPROTEIN"/>
    <property type="match status" value="1"/>
</dbReference>
<reference evidence="3" key="1">
    <citation type="journal article" date="2011" name="Nat. Genet.">
        <title>The Arabidopsis lyrata genome sequence and the basis of rapid genome size change.</title>
        <authorList>
            <person name="Hu T.T."/>
            <person name="Pattyn P."/>
            <person name="Bakker E.G."/>
            <person name="Cao J."/>
            <person name="Cheng J.-F."/>
            <person name="Clark R.M."/>
            <person name="Fahlgren N."/>
            <person name="Fawcett J.A."/>
            <person name="Grimwood J."/>
            <person name="Gundlach H."/>
            <person name="Haberer G."/>
            <person name="Hollister J.D."/>
            <person name="Ossowski S."/>
            <person name="Ottilar R.P."/>
            <person name="Salamov A.A."/>
            <person name="Schneeberger K."/>
            <person name="Spannagl M."/>
            <person name="Wang X."/>
            <person name="Yang L."/>
            <person name="Nasrallah M.E."/>
            <person name="Bergelson J."/>
            <person name="Carrington J.C."/>
            <person name="Gaut B.S."/>
            <person name="Schmutz J."/>
            <person name="Mayer K.F.X."/>
            <person name="Van de Peer Y."/>
            <person name="Grigoriev I.V."/>
            <person name="Nordborg M."/>
            <person name="Weigel D."/>
            <person name="Guo Y.-L."/>
        </authorList>
    </citation>
    <scope>NUCLEOTIDE SEQUENCE [LARGE SCALE GENOMIC DNA]</scope>
    <source>
        <strain evidence="3">cv. MN47</strain>
    </source>
</reference>
<dbReference type="AlphaFoldDB" id="D7KCK6"/>
<protein>
    <submittedName>
        <fullName evidence="2">Predicted protein</fullName>
    </submittedName>
</protein>
<keyword evidence="1" id="KW-0472">Membrane</keyword>
<dbReference type="HOGENOM" id="CLU_2609294_0_0_1"/>
<dbReference type="Proteomes" id="UP000008694">
    <property type="component" value="Unassembled WGS sequence"/>
</dbReference>
<dbReference type="Gramene" id="Al_scaffold_0001_1542">
    <property type="protein sequence ID" value="Al_scaffold_0001_1542"/>
    <property type="gene ID" value="Al_scaffold_0001_1542"/>
</dbReference>
<accession>D7KCK6</accession>
<keyword evidence="1" id="KW-1133">Transmembrane helix</keyword>
<keyword evidence="3" id="KW-1185">Reference proteome</keyword>
<keyword evidence="1" id="KW-0812">Transmembrane</keyword>
<organism evidence="3">
    <name type="scientific">Arabidopsis lyrata subsp. lyrata</name>
    <name type="common">Lyre-leaved rock-cress</name>
    <dbReference type="NCBI Taxonomy" id="81972"/>
    <lineage>
        <taxon>Eukaryota</taxon>
        <taxon>Viridiplantae</taxon>
        <taxon>Streptophyta</taxon>
        <taxon>Embryophyta</taxon>
        <taxon>Tracheophyta</taxon>
        <taxon>Spermatophyta</taxon>
        <taxon>Magnoliopsida</taxon>
        <taxon>eudicotyledons</taxon>
        <taxon>Gunneridae</taxon>
        <taxon>Pentapetalae</taxon>
        <taxon>rosids</taxon>
        <taxon>malvids</taxon>
        <taxon>Brassicales</taxon>
        <taxon>Brassicaceae</taxon>
        <taxon>Camelineae</taxon>
        <taxon>Arabidopsis</taxon>
    </lineage>
</organism>
<proteinExistence type="predicted"/>
<feature type="transmembrane region" description="Helical" evidence="1">
    <location>
        <begin position="12"/>
        <end position="32"/>
    </location>
</feature>